<feature type="domain" description="Methylated-DNA-[protein]-cysteine S-methyltransferase DNA binding" evidence="13">
    <location>
        <begin position="133"/>
        <end position="218"/>
    </location>
</feature>
<dbReference type="PANTHER" id="PTHR10815:SF13">
    <property type="entry name" value="METHYLATED-DNA--PROTEIN-CYSTEINE METHYLTRANSFERASE"/>
    <property type="match status" value="1"/>
</dbReference>
<evidence type="ECO:0000256" key="11">
    <source>
        <dbReference type="ARBA" id="ARBA00033095"/>
    </source>
</evidence>
<dbReference type="SUPFAM" id="SSF46767">
    <property type="entry name" value="Methylated DNA-protein cysteine methyltransferase, C-terminal domain"/>
    <property type="match status" value="1"/>
</dbReference>
<dbReference type="InterPro" id="IPR001497">
    <property type="entry name" value="MethylDNA_cys_MeTrfase_AS"/>
</dbReference>
<gene>
    <name evidence="14" type="ORF">LIPSTDRAFT_166426</name>
</gene>
<evidence type="ECO:0000256" key="4">
    <source>
        <dbReference type="ARBA" id="ARBA00015377"/>
    </source>
</evidence>
<dbReference type="PROSITE" id="PS00374">
    <property type="entry name" value="MGMT"/>
    <property type="match status" value="1"/>
</dbReference>
<evidence type="ECO:0000256" key="12">
    <source>
        <dbReference type="ARBA" id="ARBA00049348"/>
    </source>
</evidence>
<dbReference type="GO" id="GO:0003908">
    <property type="term" value="F:methylated-DNA-[protein]-cysteine S-methyltransferase activity"/>
    <property type="evidence" value="ECO:0007669"/>
    <property type="project" value="UniProtKB-EC"/>
</dbReference>
<keyword evidence="6" id="KW-0808">Transferase</keyword>
<evidence type="ECO:0000256" key="6">
    <source>
        <dbReference type="ARBA" id="ARBA00022679"/>
    </source>
</evidence>
<proteinExistence type="inferred from homology"/>
<dbReference type="STRING" id="675824.A0A1E3PY82"/>
<dbReference type="CDD" id="cd06445">
    <property type="entry name" value="ATase"/>
    <property type="match status" value="1"/>
</dbReference>
<dbReference type="NCBIfam" id="TIGR00589">
    <property type="entry name" value="ogt"/>
    <property type="match status" value="1"/>
</dbReference>
<dbReference type="OrthoDB" id="1907495at2759"/>
<dbReference type="AlphaFoldDB" id="A0A1E3PY82"/>
<dbReference type="PANTHER" id="PTHR10815">
    <property type="entry name" value="METHYLATED-DNA--PROTEIN-CYSTEINE METHYLTRANSFERASE"/>
    <property type="match status" value="1"/>
</dbReference>
<reference evidence="14 15" key="1">
    <citation type="journal article" date="2016" name="Proc. Natl. Acad. Sci. U.S.A.">
        <title>Comparative genomics of biotechnologically important yeasts.</title>
        <authorList>
            <person name="Riley R."/>
            <person name="Haridas S."/>
            <person name="Wolfe K.H."/>
            <person name="Lopes M.R."/>
            <person name="Hittinger C.T."/>
            <person name="Goeker M."/>
            <person name="Salamov A.A."/>
            <person name="Wisecaver J.H."/>
            <person name="Long T.M."/>
            <person name="Calvey C.H."/>
            <person name="Aerts A.L."/>
            <person name="Barry K.W."/>
            <person name="Choi C."/>
            <person name="Clum A."/>
            <person name="Coughlan A.Y."/>
            <person name="Deshpande S."/>
            <person name="Douglass A.P."/>
            <person name="Hanson S.J."/>
            <person name="Klenk H.-P."/>
            <person name="LaButti K.M."/>
            <person name="Lapidus A."/>
            <person name="Lindquist E.A."/>
            <person name="Lipzen A.M."/>
            <person name="Meier-Kolthoff J.P."/>
            <person name="Ohm R.A."/>
            <person name="Otillar R.P."/>
            <person name="Pangilinan J.L."/>
            <person name="Peng Y."/>
            <person name="Rokas A."/>
            <person name="Rosa C.A."/>
            <person name="Scheuner C."/>
            <person name="Sibirny A.A."/>
            <person name="Slot J.C."/>
            <person name="Stielow J.B."/>
            <person name="Sun H."/>
            <person name="Kurtzman C.P."/>
            <person name="Blackwell M."/>
            <person name="Grigoriev I.V."/>
            <person name="Jeffries T.W."/>
        </authorList>
    </citation>
    <scope>NUCLEOTIDE SEQUENCE [LARGE SCALE GENOMIC DNA]</scope>
    <source>
        <strain evidence="14 15">NRRL Y-11557</strain>
    </source>
</reference>
<evidence type="ECO:0000313" key="14">
    <source>
        <dbReference type="EMBL" id="ODQ70395.1"/>
    </source>
</evidence>
<dbReference type="GO" id="GO:0006281">
    <property type="term" value="P:DNA repair"/>
    <property type="evidence" value="ECO:0007669"/>
    <property type="project" value="UniProtKB-KW"/>
</dbReference>
<evidence type="ECO:0000256" key="9">
    <source>
        <dbReference type="ARBA" id="ARBA00030795"/>
    </source>
</evidence>
<dbReference type="InterPro" id="IPR036217">
    <property type="entry name" value="MethylDNA_cys_MeTrfase_DNAb"/>
</dbReference>
<evidence type="ECO:0000256" key="8">
    <source>
        <dbReference type="ARBA" id="ARBA00023204"/>
    </source>
</evidence>
<keyword evidence="15" id="KW-1185">Reference proteome</keyword>
<evidence type="ECO:0000256" key="10">
    <source>
        <dbReference type="ARBA" id="ARBA00031621"/>
    </source>
</evidence>
<dbReference type="EMBL" id="KV454300">
    <property type="protein sequence ID" value="ODQ70395.1"/>
    <property type="molecule type" value="Genomic_DNA"/>
</dbReference>
<evidence type="ECO:0000256" key="5">
    <source>
        <dbReference type="ARBA" id="ARBA00022603"/>
    </source>
</evidence>
<evidence type="ECO:0000256" key="7">
    <source>
        <dbReference type="ARBA" id="ARBA00022763"/>
    </source>
</evidence>
<dbReference type="InterPro" id="IPR014048">
    <property type="entry name" value="MethylDNA_cys_MeTrfase_DNA-bd"/>
</dbReference>
<protein>
    <recommendedName>
        <fullName evidence="4">Methylated-DNA--protein-cysteine methyltransferase</fullName>
        <ecNumber evidence="3">2.1.1.63</ecNumber>
    </recommendedName>
    <alternativeName>
        <fullName evidence="9">6-O-methylguanine-DNA methyltransferase</fullName>
    </alternativeName>
    <alternativeName>
        <fullName evidence="11">DNA repair MTase</fullName>
    </alternativeName>
    <alternativeName>
        <fullName evidence="10">O-6-methylguanine-DNA-alkyltransferase</fullName>
    </alternativeName>
</protein>
<comment type="similarity">
    <text evidence="2">Belongs to the MGMT family.</text>
</comment>
<evidence type="ECO:0000256" key="1">
    <source>
        <dbReference type="ARBA" id="ARBA00001286"/>
    </source>
</evidence>
<dbReference type="EC" id="2.1.1.63" evidence="3"/>
<accession>A0A1E3PY82</accession>
<keyword evidence="7" id="KW-0227">DNA damage</keyword>
<dbReference type="InterPro" id="IPR036388">
    <property type="entry name" value="WH-like_DNA-bd_sf"/>
</dbReference>
<evidence type="ECO:0000259" key="13">
    <source>
        <dbReference type="Pfam" id="PF01035"/>
    </source>
</evidence>
<comment type="catalytic activity">
    <reaction evidence="1">
        <text>a 4-O-methyl-thymidine in DNA + L-cysteinyl-[protein] = a thymidine in DNA + S-methyl-L-cysteinyl-[protein]</text>
        <dbReference type="Rhea" id="RHEA:53428"/>
        <dbReference type="Rhea" id="RHEA-COMP:10131"/>
        <dbReference type="Rhea" id="RHEA-COMP:10132"/>
        <dbReference type="Rhea" id="RHEA-COMP:13555"/>
        <dbReference type="Rhea" id="RHEA-COMP:13556"/>
        <dbReference type="ChEBI" id="CHEBI:29950"/>
        <dbReference type="ChEBI" id="CHEBI:82612"/>
        <dbReference type="ChEBI" id="CHEBI:137386"/>
        <dbReference type="ChEBI" id="CHEBI:137387"/>
        <dbReference type="EC" id="2.1.1.63"/>
    </reaction>
</comment>
<dbReference type="GO" id="GO:0032259">
    <property type="term" value="P:methylation"/>
    <property type="evidence" value="ECO:0007669"/>
    <property type="project" value="UniProtKB-KW"/>
</dbReference>
<name>A0A1E3PY82_LIPST</name>
<dbReference type="Pfam" id="PF01035">
    <property type="entry name" value="DNA_binding_1"/>
    <property type="match status" value="1"/>
</dbReference>
<evidence type="ECO:0000256" key="3">
    <source>
        <dbReference type="ARBA" id="ARBA00011918"/>
    </source>
</evidence>
<keyword evidence="5" id="KW-0489">Methyltransferase</keyword>
<sequence>MPKSNIISTVEYSVSESTPLDYLLIARELSRSPSKKPVKYLAMGSNISKLKLEMRNTFGHQNRRPWTFTPAPKTSDLHDILARIIQRYVTPRSSSLIENGEDADTFARNAVESMSDAEFVESVGGVDLSYGTEFQRKVWLYLISECPGTDCRSYQDLSMKLFGDTGHSRAIGNACASNRIALLVPCHRVVRRGPATHKNDSVGYRWDRWRKEKLLDWELGGGLMTLAARRLAV</sequence>
<evidence type="ECO:0000313" key="15">
    <source>
        <dbReference type="Proteomes" id="UP000094385"/>
    </source>
</evidence>
<comment type="catalytic activity">
    <reaction evidence="12">
        <text>a 6-O-methyl-2'-deoxyguanosine in DNA + L-cysteinyl-[protein] = S-methyl-L-cysteinyl-[protein] + a 2'-deoxyguanosine in DNA</text>
        <dbReference type="Rhea" id="RHEA:24000"/>
        <dbReference type="Rhea" id="RHEA-COMP:10131"/>
        <dbReference type="Rhea" id="RHEA-COMP:10132"/>
        <dbReference type="Rhea" id="RHEA-COMP:11367"/>
        <dbReference type="Rhea" id="RHEA-COMP:11368"/>
        <dbReference type="ChEBI" id="CHEBI:29950"/>
        <dbReference type="ChEBI" id="CHEBI:82612"/>
        <dbReference type="ChEBI" id="CHEBI:85445"/>
        <dbReference type="ChEBI" id="CHEBI:85448"/>
        <dbReference type="EC" id="2.1.1.63"/>
    </reaction>
</comment>
<evidence type="ECO:0000256" key="2">
    <source>
        <dbReference type="ARBA" id="ARBA00008711"/>
    </source>
</evidence>
<organism evidence="14 15">
    <name type="scientific">Lipomyces starkeyi NRRL Y-11557</name>
    <dbReference type="NCBI Taxonomy" id="675824"/>
    <lineage>
        <taxon>Eukaryota</taxon>
        <taxon>Fungi</taxon>
        <taxon>Dikarya</taxon>
        <taxon>Ascomycota</taxon>
        <taxon>Saccharomycotina</taxon>
        <taxon>Lipomycetes</taxon>
        <taxon>Lipomycetales</taxon>
        <taxon>Lipomycetaceae</taxon>
        <taxon>Lipomyces</taxon>
    </lineage>
</organism>
<dbReference type="Gene3D" id="1.10.10.10">
    <property type="entry name" value="Winged helix-like DNA-binding domain superfamily/Winged helix DNA-binding domain"/>
    <property type="match status" value="1"/>
</dbReference>
<dbReference type="Proteomes" id="UP000094385">
    <property type="component" value="Unassembled WGS sequence"/>
</dbReference>
<keyword evidence="8" id="KW-0234">DNA repair</keyword>